<name>A0A6C0F1N6_9ZZZZ</name>
<feature type="compositionally biased region" description="Pro residues" evidence="2">
    <location>
        <begin position="15"/>
        <end position="27"/>
    </location>
</feature>
<evidence type="ECO:0000256" key="2">
    <source>
        <dbReference type="SAM" id="MobiDB-lite"/>
    </source>
</evidence>
<dbReference type="EMBL" id="MN739000">
    <property type="protein sequence ID" value="QHT34449.1"/>
    <property type="molecule type" value="Genomic_DNA"/>
</dbReference>
<dbReference type="AlphaFoldDB" id="A0A6C0F1N6"/>
<accession>A0A6C0F1N6</accession>
<proteinExistence type="predicted"/>
<keyword evidence="1" id="KW-0175">Coiled coil</keyword>
<feature type="coiled-coil region" evidence="1">
    <location>
        <begin position="50"/>
        <end position="77"/>
    </location>
</feature>
<protein>
    <submittedName>
        <fullName evidence="3">Uncharacterized protein</fullName>
    </submittedName>
</protein>
<organism evidence="3">
    <name type="scientific">viral metagenome</name>
    <dbReference type="NCBI Taxonomy" id="1070528"/>
    <lineage>
        <taxon>unclassified sequences</taxon>
        <taxon>metagenomes</taxon>
        <taxon>organismal metagenomes</taxon>
    </lineage>
</organism>
<sequence length="242" mass="28094">MKRIKIIPRPKPELLVPPPSPPPPPLPTASVVANDKASDKREEHARDIEINNLKDDISNLKKEMMDLKAQFDNFIKQSQQQQSQQQQSHQMQQQQQLKRGCICDFVEWVDALEITSEDLEKLFNSKDVCDWACSFVVDDLKKKSFEHVPICSIKGSKSDILIYISKNWTKLTDEELLVQFVNKIFKKLLRTFTDWKNENYKSIMMNDKVGSVYHTNNARILSFNENATKLKLKLFNALNNLN</sequence>
<evidence type="ECO:0000256" key="1">
    <source>
        <dbReference type="SAM" id="Coils"/>
    </source>
</evidence>
<reference evidence="3" key="1">
    <citation type="journal article" date="2020" name="Nature">
        <title>Giant virus diversity and host interactions through global metagenomics.</title>
        <authorList>
            <person name="Schulz F."/>
            <person name="Roux S."/>
            <person name="Paez-Espino D."/>
            <person name="Jungbluth S."/>
            <person name="Walsh D.A."/>
            <person name="Denef V.J."/>
            <person name="McMahon K.D."/>
            <person name="Konstantinidis K.T."/>
            <person name="Eloe-Fadrosh E.A."/>
            <person name="Kyrpides N.C."/>
            <person name="Woyke T."/>
        </authorList>
    </citation>
    <scope>NUCLEOTIDE SEQUENCE</scope>
    <source>
        <strain evidence="3">GVMAG-M-3300009163-63</strain>
    </source>
</reference>
<evidence type="ECO:0000313" key="3">
    <source>
        <dbReference type="EMBL" id="QHT34449.1"/>
    </source>
</evidence>
<feature type="region of interest" description="Disordered" evidence="2">
    <location>
        <begin position="1"/>
        <end position="43"/>
    </location>
</feature>